<organism evidence="2 3">
    <name type="scientific">Corynebacterium silvaticum</name>
    <dbReference type="NCBI Taxonomy" id="2320431"/>
    <lineage>
        <taxon>Bacteria</taxon>
        <taxon>Bacillati</taxon>
        <taxon>Actinomycetota</taxon>
        <taxon>Actinomycetes</taxon>
        <taxon>Mycobacteriales</taxon>
        <taxon>Corynebacteriaceae</taxon>
        <taxon>Corynebacterium</taxon>
    </lineage>
</organism>
<dbReference type="OrthoDB" id="9812601at2"/>
<evidence type="ECO:0000313" key="2">
    <source>
        <dbReference type="EMBL" id="ARU46760.1"/>
    </source>
</evidence>
<dbReference type="KEGG" id="csil:CBE74_10215"/>
<evidence type="ECO:0000313" key="3">
    <source>
        <dbReference type="Proteomes" id="UP000195652"/>
    </source>
</evidence>
<reference evidence="2 3" key="1">
    <citation type="journal article" date="2014" name="BMC Vet. Res.">
        <title>First report of Corynebacterium pseudotuberculosis from caseous lymphadenitis lesions in Black Alentejano pig (Sus scrofa domesticus).</title>
        <authorList>
            <person name="Oliveira M."/>
            <person name="Barroco C."/>
            <person name="Mottola C."/>
            <person name="Santos R."/>
            <person name="Lemsaddek A."/>
            <person name="Tavares L."/>
            <person name="Semedo-Lemsaddek T."/>
        </authorList>
    </citation>
    <scope>NUCLEOTIDE SEQUENCE [LARGE SCALE GENOMIC DNA]</scope>
    <source>
        <strain evidence="2 3">PO100/5</strain>
    </source>
</reference>
<reference evidence="2 3" key="2">
    <citation type="journal article" date="2020" name="Antonie Van Leeuwenhoek">
        <title>Phylogenomic characterisation of a novel corynebacterial species pathogenic to animals.</title>
        <authorList>
            <person name="Moller J."/>
            <person name="Musella L."/>
            <person name="Melnikov V."/>
            <person name="Geissdorfer W."/>
            <person name="Burkovski A."/>
            <person name="Sangal V."/>
        </authorList>
    </citation>
    <scope>NUCLEOTIDE SEQUENCE [LARGE SCALE GENOMIC DNA]</scope>
    <source>
        <strain evidence="2 3">PO100/5</strain>
    </source>
</reference>
<accession>A0A7Y4P9H8</accession>
<evidence type="ECO:0008006" key="4">
    <source>
        <dbReference type="Google" id="ProtNLM"/>
    </source>
</evidence>
<reference evidence="2 3" key="3">
    <citation type="journal article" date="2020" name="Int. J. Syst. Evol. Microbiol.">
        <title>Corynebacterium silvaticum sp. nov., a unique group of NTTB corynebacteria in wild boar and roe deer.</title>
        <authorList>
            <person name="Dangel A."/>
            <person name="Berger A."/>
            <person name="Rau J."/>
            <person name="Eisenberg T."/>
            <person name="Kampfer P."/>
            <person name="Margos G."/>
            <person name="Contzen M."/>
            <person name="Busse H.J."/>
            <person name="Konrad R."/>
            <person name="Peters M."/>
            <person name="Sting R."/>
            <person name="Sing A."/>
        </authorList>
    </citation>
    <scope>NUCLEOTIDE SEQUENCE [LARGE SCALE GENOMIC DNA]</scope>
    <source>
        <strain evidence="2 3">PO100/5</strain>
    </source>
</reference>
<dbReference type="AlphaFoldDB" id="A0A7Y4P9H8"/>
<proteinExistence type="predicted"/>
<dbReference type="SUPFAM" id="SSF47598">
    <property type="entry name" value="Ribbon-helix-helix"/>
    <property type="match status" value="1"/>
</dbReference>
<gene>
    <name evidence="2" type="ORF">CBE74_10215</name>
</gene>
<reference evidence="2 3" key="4">
    <citation type="journal article" date="2020" name="PLoS ONE">
        <title>Taxonomic classification of strain PO100/5 shows a broader geographic distribution and genetic markers of the recently described Corynebacterium silvaticum.</title>
        <authorList>
            <person name="Viana M.V.C."/>
            <person name="Profeta R."/>
            <person name="da Silva A.L."/>
            <person name="Hurtado R."/>
            <person name="Cerqueira J.C."/>
            <person name="Ribeiro B.F.S."/>
            <person name="Almeida M.O."/>
            <person name="Morais-Rodrigues F."/>
            <person name="Soares S.C."/>
            <person name="Oliveira M."/>
            <person name="Tavares L."/>
            <person name="Figueiredo H."/>
            <person name="Wattam A.R."/>
            <person name="Barh D."/>
            <person name="Ghosh P."/>
            <person name="Silva A."/>
            <person name="Azevedo V."/>
        </authorList>
    </citation>
    <scope>NUCLEOTIDE SEQUENCE [LARGE SCALE GENOMIC DNA]</scope>
    <source>
        <strain evidence="2 3">PO100/5</strain>
    </source>
</reference>
<dbReference type="InterPro" id="IPR013321">
    <property type="entry name" value="Arc_rbn_hlx_hlx"/>
</dbReference>
<dbReference type="RefSeq" id="WP_087454546.1">
    <property type="nucleotide sequence ID" value="NZ_CP021417.2"/>
</dbReference>
<dbReference type="Gene3D" id="1.10.1220.10">
    <property type="entry name" value="Met repressor-like"/>
    <property type="match status" value="1"/>
</dbReference>
<dbReference type="GeneID" id="75008595"/>
<protein>
    <recommendedName>
        <fullName evidence="4">Arc-like DNA binding domain-containing protein</fullName>
    </recommendedName>
</protein>
<dbReference type="Proteomes" id="UP000195652">
    <property type="component" value="Chromosome"/>
</dbReference>
<evidence type="ECO:0000256" key="1">
    <source>
        <dbReference type="SAM" id="MobiDB-lite"/>
    </source>
</evidence>
<dbReference type="EMBL" id="CP021417">
    <property type="protein sequence ID" value="ARU46760.1"/>
    <property type="molecule type" value="Genomic_DNA"/>
</dbReference>
<dbReference type="GO" id="GO:0006355">
    <property type="term" value="P:regulation of DNA-templated transcription"/>
    <property type="evidence" value="ECO:0007669"/>
    <property type="project" value="InterPro"/>
</dbReference>
<dbReference type="InterPro" id="IPR010985">
    <property type="entry name" value="Ribbon_hlx_hlx"/>
</dbReference>
<keyword evidence="3" id="KW-1185">Reference proteome</keyword>
<sequence length="70" mass="7843">MPRKSIPLRIDPAVAEAIARWAHDEARSVNAQIEVMLRDQLRKAGRLPKNVGEIPKPGRPQKINPDLTPD</sequence>
<feature type="region of interest" description="Disordered" evidence="1">
    <location>
        <begin position="46"/>
        <end position="70"/>
    </location>
</feature>
<name>A0A7Y4P9H8_9CORY</name>